<dbReference type="InterPro" id="IPR041698">
    <property type="entry name" value="Methyltransf_25"/>
</dbReference>
<proteinExistence type="predicted"/>
<dbReference type="OrthoDB" id="9780095at2"/>
<protein>
    <recommendedName>
        <fullName evidence="2">Methyltransferase domain-containing protein</fullName>
    </recommendedName>
</protein>
<evidence type="ECO:0000313" key="3">
    <source>
        <dbReference type="EMBL" id="SMA34494.1"/>
    </source>
</evidence>
<dbReference type="InterPro" id="IPR029063">
    <property type="entry name" value="SAM-dependent_MTases_sf"/>
</dbReference>
<dbReference type="Gene3D" id="3.40.50.150">
    <property type="entry name" value="Vaccinia Virus protein VP39"/>
    <property type="match status" value="1"/>
</dbReference>
<dbReference type="RefSeq" id="WP_087106382.1">
    <property type="nucleotide sequence ID" value="NZ_CBCSCN010000004.1"/>
</dbReference>
<dbReference type="SUPFAM" id="SSF53335">
    <property type="entry name" value="S-adenosyl-L-methionine-dependent methyltransferases"/>
    <property type="match status" value="1"/>
</dbReference>
<gene>
    <name evidence="3" type="ORF">EHSB41UT_00405</name>
</gene>
<feature type="domain" description="Methyltransferase" evidence="2">
    <location>
        <begin position="95"/>
        <end position="166"/>
    </location>
</feature>
<organism evidence="3 4">
    <name type="scientific">Parendozoicomonas haliclonae</name>
    <dbReference type="NCBI Taxonomy" id="1960125"/>
    <lineage>
        <taxon>Bacteria</taxon>
        <taxon>Pseudomonadati</taxon>
        <taxon>Pseudomonadota</taxon>
        <taxon>Gammaproteobacteria</taxon>
        <taxon>Oceanospirillales</taxon>
        <taxon>Endozoicomonadaceae</taxon>
        <taxon>Parendozoicomonas</taxon>
    </lineage>
</organism>
<dbReference type="Proteomes" id="UP000196573">
    <property type="component" value="Unassembled WGS sequence"/>
</dbReference>
<name>A0A1X7AEH1_9GAMM</name>
<dbReference type="AlphaFoldDB" id="A0A1X7AEH1"/>
<keyword evidence="1" id="KW-0812">Transmembrane</keyword>
<dbReference type="EMBL" id="FWPT01000001">
    <property type="protein sequence ID" value="SMA34494.1"/>
    <property type="molecule type" value="Genomic_DNA"/>
</dbReference>
<dbReference type="CDD" id="cd02440">
    <property type="entry name" value="AdoMet_MTases"/>
    <property type="match status" value="1"/>
</dbReference>
<reference evidence="3 4" key="1">
    <citation type="submission" date="2017-03" db="EMBL/GenBank/DDBJ databases">
        <authorList>
            <person name="Afonso C.L."/>
            <person name="Miller P.J."/>
            <person name="Scott M.A."/>
            <person name="Spackman E."/>
            <person name="Goraichik I."/>
            <person name="Dimitrov K.M."/>
            <person name="Suarez D.L."/>
            <person name="Swayne D.E."/>
        </authorList>
    </citation>
    <scope>NUCLEOTIDE SEQUENCE [LARGE SCALE GENOMIC DNA]</scope>
    <source>
        <strain evidence="3">SB41UT1</strain>
    </source>
</reference>
<feature type="transmembrane region" description="Helical" evidence="1">
    <location>
        <begin position="22"/>
        <end position="40"/>
    </location>
</feature>
<evidence type="ECO:0000256" key="1">
    <source>
        <dbReference type="SAM" id="Phobius"/>
    </source>
</evidence>
<accession>A0A1X7AEH1</accession>
<keyword evidence="1" id="KW-0472">Membrane</keyword>
<sequence>MNWKNAGENAFVGWFRALFTEALLSLVGLRYCFTLPFLFFELHRRWIYFFCSPWAISRRFLDQRGELDAQGYGETPLVTLGAVAERLQLSESDTVLELGCGTGRNCAWLSSRYGCKTLGVEQVPQYISIAEKLNARYFPQGQVTFCCEDMFSLDMSAQQIVYVDCTAMSEACIRQVAFLCAGMPNGAYLVAVNANMSELMPERFQTERVFPGLFIWGWSDVRIFSVGPPGVENADIDQANEALVL</sequence>
<dbReference type="Pfam" id="PF13649">
    <property type="entry name" value="Methyltransf_25"/>
    <property type="match status" value="1"/>
</dbReference>
<keyword evidence="4" id="KW-1185">Reference proteome</keyword>
<keyword evidence="1" id="KW-1133">Transmembrane helix</keyword>
<evidence type="ECO:0000313" key="4">
    <source>
        <dbReference type="Proteomes" id="UP000196573"/>
    </source>
</evidence>
<evidence type="ECO:0000259" key="2">
    <source>
        <dbReference type="Pfam" id="PF13649"/>
    </source>
</evidence>